<proteinExistence type="predicted"/>
<name>A0A2T5IM36_9LACT</name>
<comment type="caution">
    <text evidence="1">The sequence shown here is derived from an EMBL/GenBank/DDBJ whole genome shotgun (WGS) entry which is preliminary data.</text>
</comment>
<organism evidence="1 2">
    <name type="scientific">Trichococcus patagoniensis</name>
    <dbReference type="NCBI Taxonomy" id="382641"/>
    <lineage>
        <taxon>Bacteria</taxon>
        <taxon>Bacillati</taxon>
        <taxon>Bacillota</taxon>
        <taxon>Bacilli</taxon>
        <taxon>Lactobacillales</taxon>
        <taxon>Carnobacteriaceae</taxon>
        <taxon>Trichococcus</taxon>
    </lineage>
</organism>
<dbReference type="EMBL" id="QAOM01000006">
    <property type="protein sequence ID" value="PTQ84897.1"/>
    <property type="molecule type" value="Genomic_DNA"/>
</dbReference>
<accession>A0A2T5IM36</accession>
<keyword evidence="2" id="KW-1185">Reference proteome</keyword>
<evidence type="ECO:0000313" key="1">
    <source>
        <dbReference type="EMBL" id="PTQ84897.1"/>
    </source>
</evidence>
<dbReference type="Gene3D" id="1.25.40.290">
    <property type="entry name" value="ARM repeat domains"/>
    <property type="match status" value="1"/>
</dbReference>
<sequence length="230" mass="26952">MRPIAYERQVKTMWYDGIFESLLALRDEERALQMSAYMRNQFPFLGITTIPRKAAYKKFLATAKKEKRVDFDFVDQCFERVEREFQYAGVDYLLAVQDCLGPEDLAKLKQYIQTKSWWDTVDGLDGVVGSIVQRYPECKPILLEWSVADDIWLRRVAIDHQLGFKEKTDTDLLAEIIKNNLNQKEFFINKAIGWSLRDFSKTNPDWVRTFLSLHKDGLSNLSIREGSKYV</sequence>
<dbReference type="Pfam" id="PF08713">
    <property type="entry name" value="DNA_alkylation"/>
    <property type="match status" value="1"/>
</dbReference>
<gene>
    <name evidence="1" type="ORF">C8U37_10625</name>
</gene>
<protein>
    <submittedName>
        <fullName evidence="1">3-methyladenine DNA glycosylase AlkD</fullName>
    </submittedName>
</protein>
<dbReference type="InterPro" id="IPR014825">
    <property type="entry name" value="DNA_alkylation"/>
</dbReference>
<dbReference type="CDD" id="cd07064">
    <property type="entry name" value="AlkD_like_1"/>
    <property type="match status" value="1"/>
</dbReference>
<dbReference type="SUPFAM" id="SSF48371">
    <property type="entry name" value="ARM repeat"/>
    <property type="match status" value="1"/>
</dbReference>
<dbReference type="PANTHER" id="PTHR34070:SF1">
    <property type="entry name" value="DNA ALKYLATION REPAIR PROTEIN"/>
    <property type="match status" value="1"/>
</dbReference>
<dbReference type="PANTHER" id="PTHR34070">
    <property type="entry name" value="ARMADILLO-TYPE FOLD"/>
    <property type="match status" value="1"/>
</dbReference>
<dbReference type="AlphaFoldDB" id="A0A2T5IM36"/>
<dbReference type="InterPro" id="IPR016024">
    <property type="entry name" value="ARM-type_fold"/>
</dbReference>
<dbReference type="Proteomes" id="UP000244161">
    <property type="component" value="Unassembled WGS sequence"/>
</dbReference>
<reference evidence="1 2" key="1">
    <citation type="submission" date="2018-04" db="EMBL/GenBank/DDBJ databases">
        <title>Genomic Encyclopedia of Archaeal and Bacterial Type Strains, Phase II (KMG-II): from individual species to whole genera.</title>
        <authorList>
            <person name="Goeker M."/>
        </authorList>
    </citation>
    <scope>NUCLEOTIDE SEQUENCE [LARGE SCALE GENOMIC DNA]</scope>
    <source>
        <strain evidence="1 2">DSM 18806</strain>
    </source>
</reference>
<dbReference type="Gene3D" id="1.20.1660.10">
    <property type="entry name" value="Hypothetical protein (EF3068)"/>
    <property type="match status" value="1"/>
</dbReference>
<evidence type="ECO:0000313" key="2">
    <source>
        <dbReference type="Proteomes" id="UP000244161"/>
    </source>
</evidence>